<dbReference type="OrthoDB" id="94039at2759"/>
<dbReference type="SUPFAM" id="SSF53474">
    <property type="entry name" value="alpha/beta-Hydrolases"/>
    <property type="match status" value="1"/>
</dbReference>
<evidence type="ECO:0000259" key="2">
    <source>
        <dbReference type="Pfam" id="PF12697"/>
    </source>
</evidence>
<dbReference type="STRING" id="180088.A0A1J8QKE4"/>
<dbReference type="AlphaFoldDB" id="A0A1J8QKE4"/>
<protein>
    <recommendedName>
        <fullName evidence="2">AB hydrolase-1 domain-containing protein</fullName>
    </recommendedName>
</protein>
<organism evidence="3 4">
    <name type="scientific">Rhizopogon vesiculosus</name>
    <dbReference type="NCBI Taxonomy" id="180088"/>
    <lineage>
        <taxon>Eukaryota</taxon>
        <taxon>Fungi</taxon>
        <taxon>Dikarya</taxon>
        <taxon>Basidiomycota</taxon>
        <taxon>Agaricomycotina</taxon>
        <taxon>Agaricomycetes</taxon>
        <taxon>Agaricomycetidae</taxon>
        <taxon>Boletales</taxon>
        <taxon>Suillineae</taxon>
        <taxon>Rhizopogonaceae</taxon>
        <taxon>Rhizopogon</taxon>
    </lineage>
</organism>
<evidence type="ECO:0000256" key="1">
    <source>
        <dbReference type="SAM" id="MobiDB-lite"/>
    </source>
</evidence>
<dbReference type="InterPro" id="IPR000073">
    <property type="entry name" value="AB_hydrolase_1"/>
</dbReference>
<gene>
    <name evidence="3" type="ORF">AZE42_04085</name>
</gene>
<dbReference type="Pfam" id="PF12697">
    <property type="entry name" value="Abhydrolase_6"/>
    <property type="match status" value="1"/>
</dbReference>
<feature type="domain" description="AB hydrolase-1" evidence="2">
    <location>
        <begin position="139"/>
        <end position="317"/>
    </location>
</feature>
<dbReference type="Proteomes" id="UP000183567">
    <property type="component" value="Unassembled WGS sequence"/>
</dbReference>
<feature type="region of interest" description="Disordered" evidence="1">
    <location>
        <begin position="779"/>
        <end position="851"/>
    </location>
</feature>
<reference evidence="3 4" key="1">
    <citation type="submission" date="2016-03" db="EMBL/GenBank/DDBJ databases">
        <title>Comparative genomics of the ectomycorrhizal sister species Rhizopogon vinicolor and Rhizopogon vesiculosus (Basidiomycota: Boletales) reveals a divergence of the mating type B locus.</title>
        <authorList>
            <person name="Mujic A.B."/>
            <person name="Kuo A."/>
            <person name="Tritt A."/>
            <person name="Lipzen A."/>
            <person name="Chen C."/>
            <person name="Johnson J."/>
            <person name="Sharma A."/>
            <person name="Barry K."/>
            <person name="Grigoriev I.V."/>
            <person name="Spatafora J.W."/>
        </authorList>
    </citation>
    <scope>NUCLEOTIDE SEQUENCE [LARGE SCALE GENOMIC DNA]</scope>
    <source>
        <strain evidence="3 4">AM-OR11-056</strain>
    </source>
</reference>
<sequence length="851" mass="92582">MTTASMPSTYAFEPTPKWTTANPRPFPPFRRGGEDLEKLTLPSPPRNELFSDRYTVSTHLIPAACPRRTPDIPLPAASKFSTNASENKRNRDQLAATICELRDLVKQGKLSGDGSEKLLWNCVNRYVKRAPGGKKGLTLFLVHAIGFPKEIWEAVLQYLLSSPSASLIDEVWSWEAVQHGDAALVNETNLSGIFDWQDNVRDIAHFLLHYLPEDVSSKTLPTHLHLLPETISEHRKTKGFSSRSLVAIGHSFGGYSSALAAVNFPTLFSSLVLVDPIIVQKSGAYSDIQLGLMYAALARRDRWPSREEALRLFKASPFFKAWHPDAVRLYVTYGLCEDPQGGVKLKMSSLQEAFVYVDPVGANEAWELVEKVDERIEIRWVVPGKPNEKGRFTYREPGAGAVASGTQNRPAGQAPTTRPGRRRRPARTPSQISTKSLPPYMKEPGDHELVIFKGPSDMEDDLHDMPILEEEDEHPETRGTHRNPSLDGLESHDATLADNSTTNLIYNASGDLSMRRSVDIASLDTSGDSHGSHSELLPPHARQASEVPLEEAPPYFEVAGQDAPETPRDDPPLPENSIQNPAPGDRRTKFNFRFNPFGGSSRHPPVSSDNRAVTPDYNDSSLSLASASNGHKRNRGASGSGSGLLKIFHEHSVPMTSPSTISVNSISAPLAYTLKRSEFRAPKGGLTPEQIKLITSRDALERFGAPYGPDAVAFSASRSDMVPPPNFEATMSNSLGQASRLSVDLYHTSTTGGPSNETAGNIIPHATAAGEDGEITSGSVISRASTPSPSRAEGDLRASSPSHSPPPSYEIPLADSRTSSVTSFETAVSEILSPTTPLTARPVTPVTARPL</sequence>
<keyword evidence="4" id="KW-1185">Reference proteome</keyword>
<comment type="caution">
    <text evidence="3">The sequence shown here is derived from an EMBL/GenBank/DDBJ whole genome shotgun (WGS) entry which is preliminary data.</text>
</comment>
<feature type="region of interest" description="Disordered" evidence="1">
    <location>
        <begin position="389"/>
        <end position="447"/>
    </location>
</feature>
<feature type="compositionally biased region" description="Polar residues" evidence="1">
    <location>
        <begin position="779"/>
        <end position="789"/>
    </location>
</feature>
<feature type="compositionally biased region" description="Polar residues" evidence="1">
    <location>
        <begin position="816"/>
        <end position="838"/>
    </location>
</feature>
<dbReference type="InterPro" id="IPR029058">
    <property type="entry name" value="AB_hydrolase_fold"/>
</dbReference>
<feature type="region of interest" description="Disordered" evidence="1">
    <location>
        <begin position="1"/>
        <end position="44"/>
    </location>
</feature>
<accession>A0A1J8QKE4</accession>
<evidence type="ECO:0000313" key="4">
    <source>
        <dbReference type="Proteomes" id="UP000183567"/>
    </source>
</evidence>
<proteinExistence type="predicted"/>
<feature type="region of interest" description="Disordered" evidence="1">
    <location>
        <begin position="469"/>
        <end position="493"/>
    </location>
</feature>
<name>A0A1J8QKE4_9AGAM</name>
<evidence type="ECO:0000313" key="3">
    <source>
        <dbReference type="EMBL" id="OJA12252.1"/>
    </source>
</evidence>
<dbReference type="Gene3D" id="3.40.50.1820">
    <property type="entry name" value="alpha/beta hydrolase"/>
    <property type="match status" value="1"/>
</dbReference>
<feature type="region of interest" description="Disordered" evidence="1">
    <location>
        <begin position="559"/>
        <end position="642"/>
    </location>
</feature>
<dbReference type="EMBL" id="LVVM01004745">
    <property type="protein sequence ID" value="OJA12252.1"/>
    <property type="molecule type" value="Genomic_DNA"/>
</dbReference>
<feature type="region of interest" description="Disordered" evidence="1">
    <location>
        <begin position="523"/>
        <end position="545"/>
    </location>
</feature>